<protein>
    <submittedName>
        <fullName evidence="1">DUF4202 domain-containing protein</fullName>
    </submittedName>
</protein>
<organism evidence="1 2">
    <name type="scientific">Leptonema illini</name>
    <dbReference type="NCBI Taxonomy" id="183"/>
    <lineage>
        <taxon>Bacteria</taxon>
        <taxon>Pseudomonadati</taxon>
        <taxon>Spirochaetota</taxon>
        <taxon>Spirochaetia</taxon>
        <taxon>Leptospirales</taxon>
        <taxon>Leptospiraceae</taxon>
        <taxon>Leptonema</taxon>
    </lineage>
</organism>
<evidence type="ECO:0000313" key="1">
    <source>
        <dbReference type="EMBL" id="KAB2931192.1"/>
    </source>
</evidence>
<reference evidence="1 2" key="1">
    <citation type="submission" date="2019-10" db="EMBL/GenBank/DDBJ databases">
        <title>Extracellular Electron Transfer in a Candidatus Methanoperedens spp. Enrichment Culture.</title>
        <authorList>
            <person name="Berger S."/>
            <person name="Rangel Shaw D."/>
            <person name="Berben T."/>
            <person name="In 'T Zandt M."/>
            <person name="Frank J."/>
            <person name="Reimann J."/>
            <person name="Jetten M.S.M."/>
            <person name="Welte C.U."/>
        </authorList>
    </citation>
    <scope>NUCLEOTIDE SEQUENCE [LARGE SCALE GENOMIC DNA]</scope>
    <source>
        <strain evidence="1">SB12</strain>
    </source>
</reference>
<proteinExistence type="predicted"/>
<dbReference type="InterPro" id="IPR025255">
    <property type="entry name" value="DUF4202"/>
</dbReference>
<evidence type="ECO:0000313" key="2">
    <source>
        <dbReference type="Proteomes" id="UP000460298"/>
    </source>
</evidence>
<dbReference type="PANTHER" id="PTHR41729:SF1">
    <property type="entry name" value="GLUTAMYL-TRNA SYNTHETASE"/>
    <property type="match status" value="1"/>
</dbReference>
<dbReference type="PANTHER" id="PTHR41729">
    <property type="entry name" value="GLUTAMYL-TRNA SYNTHETASE"/>
    <property type="match status" value="1"/>
</dbReference>
<dbReference type="Pfam" id="PF13875">
    <property type="entry name" value="DUF4202"/>
    <property type="match status" value="1"/>
</dbReference>
<name>A0A833H078_9LEPT</name>
<dbReference type="AlphaFoldDB" id="A0A833H078"/>
<dbReference type="Proteomes" id="UP000460298">
    <property type="component" value="Unassembled WGS sequence"/>
</dbReference>
<accession>A0A833H078</accession>
<gene>
    <name evidence="1" type="ORF">F9K24_14675</name>
</gene>
<comment type="caution">
    <text evidence="1">The sequence shown here is derived from an EMBL/GenBank/DDBJ whole genome shotgun (WGS) entry which is preliminary data.</text>
</comment>
<sequence length="246" mass="27876">MFCANFPQKGSLIAANPLNLRPTVNATQRVYFPRRQPLMHESNLHKPDSDAIAEALRRFDEINAADTNRIIIESTEHPTALFHANRLSYWIGRLNPTPSTALTLAARCQHLKRYEHPRSAYAEGREGYLKWRKDLSKLHAALSAEILTECGVDPQIIDEVKRINLKEGMRFHPDVQTMEDALCLLTLEHQMDGLIASSSEEQLLGIIEKVWKKMSESGRTLAGEIEHSAEVRQALTLLLDKETQSN</sequence>
<dbReference type="EMBL" id="WBUI01000015">
    <property type="protein sequence ID" value="KAB2931192.1"/>
    <property type="molecule type" value="Genomic_DNA"/>
</dbReference>